<dbReference type="SUPFAM" id="SSF53474">
    <property type="entry name" value="alpha/beta-Hydrolases"/>
    <property type="match status" value="1"/>
</dbReference>
<evidence type="ECO:0008006" key="5">
    <source>
        <dbReference type="Google" id="ProtNLM"/>
    </source>
</evidence>
<reference evidence="3 4" key="1">
    <citation type="submission" date="2024-04" db="EMBL/GenBank/DDBJ databases">
        <title>The reference genome of an endangered Asteraceae, Deinandra increscens subsp. villosa, native to the Central Coast of California.</title>
        <authorList>
            <person name="Guilliams M."/>
            <person name="Hasenstab-Lehman K."/>
            <person name="Meyer R."/>
            <person name="Mcevoy S."/>
        </authorList>
    </citation>
    <scope>NUCLEOTIDE SEQUENCE [LARGE SCALE GENOMIC DNA]</scope>
    <source>
        <tissue evidence="3">Leaf</tissue>
    </source>
</reference>
<dbReference type="GO" id="GO:0019748">
    <property type="term" value="P:secondary metabolic process"/>
    <property type="evidence" value="ECO:0007669"/>
    <property type="project" value="TreeGrafter"/>
</dbReference>
<comment type="similarity">
    <text evidence="1">Belongs to the peptidase S10 family.</text>
</comment>
<evidence type="ECO:0000313" key="4">
    <source>
        <dbReference type="Proteomes" id="UP001408789"/>
    </source>
</evidence>
<dbReference type="GO" id="GO:0006508">
    <property type="term" value="P:proteolysis"/>
    <property type="evidence" value="ECO:0007669"/>
    <property type="project" value="InterPro"/>
</dbReference>
<dbReference type="Gene3D" id="3.40.50.1820">
    <property type="entry name" value="alpha/beta hydrolase"/>
    <property type="match status" value="1"/>
</dbReference>
<name>A0AAP0GZJ8_9ASTR</name>
<comment type="caution">
    <text evidence="3">The sequence shown here is derived from an EMBL/GenBank/DDBJ whole genome shotgun (WGS) entry which is preliminary data.</text>
</comment>
<dbReference type="PRINTS" id="PR00724">
    <property type="entry name" value="CRBOXYPTASEC"/>
</dbReference>
<evidence type="ECO:0000256" key="1">
    <source>
        <dbReference type="ARBA" id="ARBA00009431"/>
    </source>
</evidence>
<dbReference type="InterPro" id="IPR029058">
    <property type="entry name" value="AB_hydrolase_fold"/>
</dbReference>
<keyword evidence="2" id="KW-0732">Signal</keyword>
<dbReference type="Proteomes" id="UP001408789">
    <property type="component" value="Unassembled WGS sequence"/>
</dbReference>
<evidence type="ECO:0000256" key="2">
    <source>
        <dbReference type="SAM" id="SignalP"/>
    </source>
</evidence>
<dbReference type="GO" id="GO:0004185">
    <property type="term" value="F:serine-type carboxypeptidase activity"/>
    <property type="evidence" value="ECO:0007669"/>
    <property type="project" value="InterPro"/>
</dbReference>
<gene>
    <name evidence="3" type="ORF">SSX86_013264</name>
</gene>
<accession>A0AAP0GZJ8</accession>
<dbReference type="AlphaFoldDB" id="A0AAP0GZJ8"/>
<dbReference type="GO" id="GO:0016747">
    <property type="term" value="F:acyltransferase activity, transferring groups other than amino-acyl groups"/>
    <property type="evidence" value="ECO:0007669"/>
    <property type="project" value="TreeGrafter"/>
</dbReference>
<dbReference type="PANTHER" id="PTHR11802:SF382">
    <property type="entry name" value="PEPTIDASE S10, SERINE CARBOXYPEPTIDASE, ALPHA_BETA HYDROLASE"/>
    <property type="match status" value="1"/>
</dbReference>
<protein>
    <recommendedName>
        <fullName evidence="5">Peptidase S10, serine carboxypeptidase, Alpha/Beta hydrolase fold protein</fullName>
    </recommendedName>
</protein>
<dbReference type="InterPro" id="IPR001563">
    <property type="entry name" value="Peptidase_S10"/>
</dbReference>
<dbReference type="Gene3D" id="3.40.50.12670">
    <property type="match status" value="1"/>
</dbReference>
<sequence length="492" mass="54812">MQRAKYLAPMSIAVLVTALLFVVSSTPAASQTIVETLPGYPGPLPFKLETGYIGVGENETVQLFYYFVESEGNPSTDPLLIGVPGGPGCSMVTALFFQIGPMRIQIGNYTDNVPTLEHDQYAWSQIANVVYIDAPTLTGFSYTTTPEANRSSDTLSSAQLAEFTRKFVIAHPKFVENPMYIIGWSYAGIVLPMMTEKLYEGNDEGIEPILNLKGYILANPLTDKSGDVNSRLKFFYSSGLITEELYESTRKSCRGNYADADSNNLRCMSNIDEVNKRISKINIQGTLDTNCYSTTNFVKSASPHSERSQRSPNVNPIEMVTTKSVAADTDITCMEDILAYAATWVNDESVKKALNVRKGTVETLTWCNPGMRFTYGETSMPLYEFNISTSVPYHKKLSNRNTRALVYSGDHDVLCPYIGTLDWINSLNLRVTDSNWDAWYFNGQTAGYKTSYARKKFSLTFATVKGAGHIPQLYKRGECYEMAKKWLADTPF</sequence>
<dbReference type="PANTHER" id="PTHR11802">
    <property type="entry name" value="SERINE PROTEASE FAMILY S10 SERINE CARBOXYPEPTIDASE"/>
    <property type="match status" value="1"/>
</dbReference>
<dbReference type="FunFam" id="3.40.50.12670:FF:000002">
    <property type="entry name" value="Carboxypeptidase"/>
    <property type="match status" value="1"/>
</dbReference>
<proteinExistence type="inferred from homology"/>
<evidence type="ECO:0000313" key="3">
    <source>
        <dbReference type="EMBL" id="KAK9069148.1"/>
    </source>
</evidence>
<dbReference type="Pfam" id="PF00450">
    <property type="entry name" value="Peptidase_S10"/>
    <property type="match status" value="1"/>
</dbReference>
<dbReference type="FunFam" id="3.40.50.1820:FF:000072">
    <property type="entry name" value="Serine carboxypeptidase-like 19"/>
    <property type="match status" value="1"/>
</dbReference>
<feature type="signal peptide" evidence="2">
    <location>
        <begin position="1"/>
        <end position="30"/>
    </location>
</feature>
<organism evidence="3 4">
    <name type="scientific">Deinandra increscens subsp. villosa</name>
    <dbReference type="NCBI Taxonomy" id="3103831"/>
    <lineage>
        <taxon>Eukaryota</taxon>
        <taxon>Viridiplantae</taxon>
        <taxon>Streptophyta</taxon>
        <taxon>Embryophyta</taxon>
        <taxon>Tracheophyta</taxon>
        <taxon>Spermatophyta</taxon>
        <taxon>Magnoliopsida</taxon>
        <taxon>eudicotyledons</taxon>
        <taxon>Gunneridae</taxon>
        <taxon>Pentapetalae</taxon>
        <taxon>asterids</taxon>
        <taxon>campanulids</taxon>
        <taxon>Asterales</taxon>
        <taxon>Asteraceae</taxon>
        <taxon>Asteroideae</taxon>
        <taxon>Heliantheae alliance</taxon>
        <taxon>Madieae</taxon>
        <taxon>Madiinae</taxon>
        <taxon>Deinandra</taxon>
    </lineage>
</organism>
<keyword evidence="4" id="KW-1185">Reference proteome</keyword>
<dbReference type="EMBL" id="JBCNJP010000014">
    <property type="protein sequence ID" value="KAK9069148.1"/>
    <property type="molecule type" value="Genomic_DNA"/>
</dbReference>
<feature type="chain" id="PRO_5042885974" description="Peptidase S10, serine carboxypeptidase, Alpha/Beta hydrolase fold protein" evidence="2">
    <location>
        <begin position="31"/>
        <end position="492"/>
    </location>
</feature>